<dbReference type="PANTHER" id="PTHR33266:SF1">
    <property type="entry name" value="F-BOX DOMAIN-CONTAINING PROTEIN"/>
    <property type="match status" value="1"/>
</dbReference>
<keyword evidence="3" id="KW-1185">Reference proteome</keyword>
<proteinExistence type="predicted"/>
<dbReference type="Proteomes" id="UP000324022">
    <property type="component" value="Unassembled WGS sequence"/>
</dbReference>
<evidence type="ECO:0000313" key="2">
    <source>
        <dbReference type="EMBL" id="SPO27790.1"/>
    </source>
</evidence>
<feature type="region of interest" description="Disordered" evidence="1">
    <location>
        <begin position="28"/>
        <end position="77"/>
    </location>
</feature>
<feature type="compositionally biased region" description="Basic and acidic residues" evidence="1">
    <location>
        <begin position="1229"/>
        <end position="1238"/>
    </location>
</feature>
<evidence type="ECO:0000256" key="1">
    <source>
        <dbReference type="SAM" id="MobiDB-lite"/>
    </source>
</evidence>
<dbReference type="AlphaFoldDB" id="A0A5C3EC71"/>
<name>A0A5C3EC71_9BASI</name>
<feature type="compositionally biased region" description="Acidic residues" evidence="1">
    <location>
        <begin position="125"/>
        <end position="144"/>
    </location>
</feature>
<feature type="region of interest" description="Disordered" evidence="1">
    <location>
        <begin position="1229"/>
        <end position="1254"/>
    </location>
</feature>
<feature type="compositionally biased region" description="Low complexity" evidence="1">
    <location>
        <begin position="521"/>
        <end position="531"/>
    </location>
</feature>
<feature type="compositionally biased region" description="Low complexity" evidence="1">
    <location>
        <begin position="28"/>
        <end position="53"/>
    </location>
</feature>
<feature type="region of interest" description="Disordered" evidence="1">
    <location>
        <begin position="119"/>
        <end position="160"/>
    </location>
</feature>
<dbReference type="PANTHER" id="PTHR33266">
    <property type="entry name" value="CHROMOSOME 15, WHOLE GENOME SHOTGUN SEQUENCE"/>
    <property type="match status" value="1"/>
</dbReference>
<protein>
    <submittedName>
        <fullName evidence="2">Uncharacterized protein</fullName>
    </submittedName>
</protein>
<dbReference type="OrthoDB" id="107110at2759"/>
<organism evidence="2 3">
    <name type="scientific">Ustilago trichophora</name>
    <dbReference type="NCBI Taxonomy" id="86804"/>
    <lineage>
        <taxon>Eukaryota</taxon>
        <taxon>Fungi</taxon>
        <taxon>Dikarya</taxon>
        <taxon>Basidiomycota</taxon>
        <taxon>Ustilaginomycotina</taxon>
        <taxon>Ustilaginomycetes</taxon>
        <taxon>Ustilaginales</taxon>
        <taxon>Ustilaginaceae</taxon>
        <taxon>Ustilago</taxon>
    </lineage>
</organism>
<feature type="compositionally biased region" description="Basic and acidic residues" evidence="1">
    <location>
        <begin position="1245"/>
        <end position="1254"/>
    </location>
</feature>
<accession>A0A5C3EC71</accession>
<feature type="region of interest" description="Disordered" evidence="1">
    <location>
        <begin position="512"/>
        <end position="537"/>
    </location>
</feature>
<reference evidence="2 3" key="1">
    <citation type="submission" date="2018-03" db="EMBL/GenBank/DDBJ databases">
        <authorList>
            <person name="Guldener U."/>
        </authorList>
    </citation>
    <scope>NUCLEOTIDE SEQUENCE [LARGE SCALE GENOMIC DNA]</scope>
    <source>
        <strain evidence="2 3">NBRC100155</strain>
    </source>
</reference>
<dbReference type="EMBL" id="OOIN01000020">
    <property type="protein sequence ID" value="SPO27790.1"/>
    <property type="molecule type" value="Genomic_DNA"/>
</dbReference>
<sequence length="1254" mass="139465">MQFIPLTATTTTTTIIIITAIGIGISSMSPQPQQQQQQQQHLSASSSLSRPISSSPPPTTPLRPASIGLAPTSPQREEELSRILDRFLSNKHPDFGYWLAGFEFVFGLPALRTKVDYNNHQDHDGDGDEENDDDDDDGDDDDHDDHDNADNESGSQYGRDLVKQIPARIVTLETVMKSRFFNNLLATLRKKRETLPQSLIQRILTIDPITNKASCKQHREYAELIDQLDQLSGQTLQSSRVKRLETLLEHAFVNRPARKPDPSLVAANSSATDFTSAFNGPSLDLLHDHLVVHNSFFPQASAPLSVHANTRARTNTRTCADTSTSTAHSTDTNTDTLANASAQADREYYAKVLPIIQSSGFGKTRMCVQLSTVHAGMLVCLRTSLPRDRDQHLVSFPPQDAEVYDYFRSVRKTLMALGLEDQNIKFPQDAKQHAIFNDAYLGILAWLEVYCDTIYTYLAQLKAASGCFDQHGNANHANAHQCWRSVVYHFADATSFKQHTLFQRPADLCSHSRLAPPPEASSPTPSSSPPSNIATPMEDGVVASVPAAAPPPALHGTLNLRHKILEHICTLATRRYRDMLTEYKSQMADPNMLVAPVRSHLKKRLSDMEGLPPRQAVSQSFFFLALDECGSFDMVLPLIRRIWFLASPSSYWILLIDTNSDIAPLAGTTAREGSRRTSDFDTHQLTQPFSSMPLDVNLTYEDRKKLFAPGLTSSPVSSPPTLSELNLALHKLGRPLWSDTRYHSDGLIKPRPILGKLVWPAEWQWPDDASSIPLNPQDELNQNLLALASRRISLELSSKPGPEHWYQVVSRQIAHHLRFVGRIFSTSDAIISSTPSEPSLSAAAAWSFRTHGPDSAAARWGMVAQAIVVGSQLAGVNVGAQGEQGVALLCSMAIDLALSRRYQPQLHQSSLKIPSTDDKSDYKAIFGLVSVREWLQTLIGTTYFDTSKDNRDPRIATSTGMTTEDMDDIVMAEDEQDDDHQQAEHYGESAQSRMPSSLARWASRTWLNFKHTVTLPEQVAQNDGAETKDLLVELWFRHAAAQGIINQTGWDFLIPVYESEGEQPPSDDQAFQAEKLSYIAIQVKNRVKRPSQQELEAAVGPSLEAPAVASSDKQCLELFVDMRGSSNSTGHVYSQRRHPAASPFLRHHVTISGLDGAAWPVLTKLQENARKQVGLLFGNTDSLNTLQFDQTKARYVRGRSPQQQQAWYEVETAVNGALVRVTQPNICWERKDSDRRTNDQAPARQEQKRKQLDP</sequence>
<gene>
    <name evidence="2" type="ORF">UTRI_04933</name>
</gene>
<evidence type="ECO:0000313" key="3">
    <source>
        <dbReference type="Proteomes" id="UP000324022"/>
    </source>
</evidence>